<dbReference type="PANTHER" id="PTHR45668">
    <property type="entry name" value="SERINE/THREONINE-PROTEIN PHOSPHATASE 5-RELATED"/>
    <property type="match status" value="1"/>
</dbReference>
<dbReference type="GeneID" id="14915078"/>
<dbReference type="SMART" id="SM00156">
    <property type="entry name" value="PP2Ac"/>
    <property type="match status" value="1"/>
</dbReference>
<dbReference type="SUPFAM" id="SSF56300">
    <property type="entry name" value="Metallo-dependent phosphatases"/>
    <property type="match status" value="1"/>
</dbReference>
<dbReference type="Pfam" id="PF00149">
    <property type="entry name" value="Metallophos"/>
    <property type="match status" value="1"/>
</dbReference>
<dbReference type="InterPro" id="IPR004843">
    <property type="entry name" value="Calcineurin-like_PHP"/>
</dbReference>
<dbReference type="OMA" id="NYNEFCS"/>
<dbReference type="GO" id="GO:0005509">
    <property type="term" value="F:calcium ion binding"/>
    <property type="evidence" value="ECO:0007669"/>
    <property type="project" value="InterPro"/>
</dbReference>
<reference evidence="9 10" key="1">
    <citation type="journal article" date="2013" name="Genome Biol.">
        <title>Genome of Acanthamoeba castellanii highlights extensive lateral gene transfer and early evolution of tyrosine kinase signaling.</title>
        <authorList>
            <person name="Clarke M."/>
            <person name="Lohan A.J."/>
            <person name="Liu B."/>
            <person name="Lagkouvardos I."/>
            <person name="Roy S."/>
            <person name="Zafar N."/>
            <person name="Bertelli C."/>
            <person name="Schilde C."/>
            <person name="Kianianmomeni A."/>
            <person name="Burglin T.R."/>
            <person name="Frech C."/>
            <person name="Turcotte B."/>
            <person name="Kopec K.O."/>
            <person name="Synnott J.M."/>
            <person name="Choo C."/>
            <person name="Paponov I."/>
            <person name="Finkler A."/>
            <person name="Soon Heng Tan C."/>
            <person name="Hutchins A.P."/>
            <person name="Weinmeier T."/>
            <person name="Rattei T."/>
            <person name="Chu J.S."/>
            <person name="Gimenez G."/>
            <person name="Irimia M."/>
            <person name="Rigden D.J."/>
            <person name="Fitzpatrick D.A."/>
            <person name="Lorenzo-Morales J."/>
            <person name="Bateman A."/>
            <person name="Chiu C.H."/>
            <person name="Tang P."/>
            <person name="Hegemann P."/>
            <person name="Fromm H."/>
            <person name="Raoult D."/>
            <person name="Greub G."/>
            <person name="Miranda-Saavedra D."/>
            <person name="Chen N."/>
            <person name="Nash P."/>
            <person name="Ginger M.L."/>
            <person name="Horn M."/>
            <person name="Schaap P."/>
            <person name="Caler L."/>
            <person name="Loftus B."/>
        </authorList>
    </citation>
    <scope>NUCLEOTIDE SEQUENCE [LARGE SCALE GENOMIC DNA]</scope>
    <source>
        <strain evidence="9 10">Neff</strain>
    </source>
</reference>
<keyword evidence="3" id="KW-0479">Metal-binding</keyword>
<dbReference type="InterPro" id="IPR051134">
    <property type="entry name" value="PPP_phosphatase"/>
</dbReference>
<sequence>MPPNNGITSTITTVGDQQKAEQPARTKEKEAKRLNYVELPLPDRLTLHTVETMLQHFKEGKLLGPSCAHEIVRRFRHLMETEFKAPLEDVTIPQAGSLTARPRAVVGDVHGQLADVLTIFRLNGMPSESRRYIFNGDFVDRGSHGVEVALLLFALKLVDKHSLYLNRGNHECRRMNERYSFEDEVRRKYGPKLYEAMQLAFCLLPLATVVEHRIFITHGGLFREHGVTLDQLKQIDHVQQPPRHSQDLLEQCFEDMLWSDPRSIQGTVESTRGAGVHFGADVTKDFLRRNGLTMLIRSHEVKDKGYEVAHDYSLITVFSASRYCGKRNNFGAFVVFADKSSLTPQFHRFMADDLDLLTAVFNVHELRHETLQQLWECVHKKRDKLRKGFQELAIDEAGAKRTPVRRSSQTIGSSDDESSDGSDAMETRKPSRNQRQGRVSRLGWSKVMCRVMGIRSMPWLLLQPYMVHLGSDGKIDYHRFLARYEIKLNSQFVETWDEILLDEFCRRIYCKTKELVTVFSELDMNDNGQLDLSEFVVAMERCGMGLSAAQTTDLFHALDTNNTDSISFQDNNSLATIFTEFDRDRSGRLSYKGNAQHHQRHVLYSDKFSLALRKLELRTRLKKSERYALAQFLDFDKDGTIDYEEFVRGFKVVDKTGDKDWQRRILQRMASALFHNRQSLQSAFRLLDQNNSGTLENSWRLSRWWILHH</sequence>
<dbReference type="Pfam" id="PF13833">
    <property type="entry name" value="EF-hand_8"/>
    <property type="match status" value="2"/>
</dbReference>
<dbReference type="InterPro" id="IPR011992">
    <property type="entry name" value="EF-hand-dom_pair"/>
</dbReference>
<name>L8GNP7_ACACF</name>
<dbReference type="PROSITE" id="PS50222">
    <property type="entry name" value="EF_HAND_2"/>
    <property type="match status" value="2"/>
</dbReference>
<evidence type="ECO:0000256" key="2">
    <source>
        <dbReference type="ARBA" id="ARBA00008294"/>
    </source>
</evidence>
<keyword evidence="10" id="KW-1185">Reference proteome</keyword>
<comment type="catalytic activity">
    <reaction evidence="6">
        <text>O-phospho-L-threonyl-[protein] + H2O = L-threonyl-[protein] + phosphate</text>
        <dbReference type="Rhea" id="RHEA:47004"/>
        <dbReference type="Rhea" id="RHEA-COMP:11060"/>
        <dbReference type="Rhea" id="RHEA-COMP:11605"/>
        <dbReference type="ChEBI" id="CHEBI:15377"/>
        <dbReference type="ChEBI" id="CHEBI:30013"/>
        <dbReference type="ChEBI" id="CHEBI:43474"/>
        <dbReference type="ChEBI" id="CHEBI:61977"/>
        <dbReference type="EC" id="3.1.3.16"/>
    </reaction>
</comment>
<comment type="cofactor">
    <cofactor evidence="1">
        <name>Mn(2+)</name>
        <dbReference type="ChEBI" id="CHEBI:29035"/>
    </cofactor>
</comment>
<feature type="compositionally biased region" description="Polar residues" evidence="7">
    <location>
        <begin position="1"/>
        <end position="16"/>
    </location>
</feature>
<dbReference type="PRINTS" id="PR00114">
    <property type="entry name" value="STPHPHTASE"/>
</dbReference>
<dbReference type="EC" id="3.1.3.16" evidence="6"/>
<feature type="region of interest" description="Disordered" evidence="7">
    <location>
        <begin position="400"/>
        <end position="438"/>
    </location>
</feature>
<dbReference type="RefSeq" id="XP_004336477.1">
    <property type="nucleotide sequence ID" value="XM_004336429.1"/>
</dbReference>
<dbReference type="SUPFAM" id="SSF47473">
    <property type="entry name" value="EF-hand"/>
    <property type="match status" value="1"/>
</dbReference>
<feature type="domain" description="EF-hand" evidence="8">
    <location>
        <begin position="621"/>
        <end position="656"/>
    </location>
</feature>
<accession>L8GNP7</accession>
<dbReference type="Gene3D" id="3.60.21.10">
    <property type="match status" value="1"/>
</dbReference>
<dbReference type="STRING" id="1257118.L8GNP7"/>
<proteinExistence type="inferred from homology"/>
<evidence type="ECO:0000256" key="1">
    <source>
        <dbReference type="ARBA" id="ARBA00001936"/>
    </source>
</evidence>
<feature type="region of interest" description="Disordered" evidence="7">
    <location>
        <begin position="1"/>
        <end position="28"/>
    </location>
</feature>
<dbReference type="PANTHER" id="PTHR45668:SF5">
    <property type="entry name" value="SERINE_THREONINE-PROTEIN PHOSPHATASE 5"/>
    <property type="match status" value="1"/>
</dbReference>
<dbReference type="KEGG" id="acan:ACA1_191840"/>
<dbReference type="CDD" id="cd00051">
    <property type="entry name" value="EFh"/>
    <property type="match status" value="2"/>
</dbReference>
<evidence type="ECO:0000259" key="8">
    <source>
        <dbReference type="PROSITE" id="PS50222"/>
    </source>
</evidence>
<evidence type="ECO:0000256" key="3">
    <source>
        <dbReference type="ARBA" id="ARBA00022723"/>
    </source>
</evidence>
<gene>
    <name evidence="9" type="ORF">ACA1_191840</name>
</gene>
<evidence type="ECO:0000256" key="6">
    <source>
        <dbReference type="RuleBase" id="RU004273"/>
    </source>
</evidence>
<dbReference type="InterPro" id="IPR029052">
    <property type="entry name" value="Metallo-depent_PP-like"/>
</dbReference>
<evidence type="ECO:0000256" key="7">
    <source>
        <dbReference type="SAM" id="MobiDB-lite"/>
    </source>
</evidence>
<feature type="compositionally biased region" description="Basic and acidic residues" evidence="7">
    <location>
        <begin position="18"/>
        <end position="28"/>
    </location>
</feature>
<evidence type="ECO:0000313" key="9">
    <source>
        <dbReference type="EMBL" id="ELR14464.1"/>
    </source>
</evidence>
<keyword evidence="5" id="KW-0464">Manganese</keyword>
<organism evidence="9 10">
    <name type="scientific">Acanthamoeba castellanii (strain ATCC 30010 / Neff)</name>
    <dbReference type="NCBI Taxonomy" id="1257118"/>
    <lineage>
        <taxon>Eukaryota</taxon>
        <taxon>Amoebozoa</taxon>
        <taxon>Discosea</taxon>
        <taxon>Longamoebia</taxon>
        <taxon>Centramoebida</taxon>
        <taxon>Acanthamoebidae</taxon>
        <taxon>Acanthamoeba</taxon>
    </lineage>
</organism>
<dbReference type="SMART" id="SM00054">
    <property type="entry name" value="EFh"/>
    <property type="match status" value="2"/>
</dbReference>
<comment type="similarity">
    <text evidence="2 6">Belongs to the PPP phosphatase family.</text>
</comment>
<evidence type="ECO:0000313" key="10">
    <source>
        <dbReference type="Proteomes" id="UP000011083"/>
    </source>
</evidence>
<dbReference type="PROSITE" id="PS00125">
    <property type="entry name" value="SER_THR_PHOSPHATASE"/>
    <property type="match status" value="1"/>
</dbReference>
<dbReference type="GO" id="GO:0004722">
    <property type="term" value="F:protein serine/threonine phosphatase activity"/>
    <property type="evidence" value="ECO:0007669"/>
    <property type="project" value="UniProtKB-EC"/>
</dbReference>
<dbReference type="EMBL" id="KB008052">
    <property type="protein sequence ID" value="ELR14464.1"/>
    <property type="molecule type" value="Genomic_DNA"/>
</dbReference>
<dbReference type="Gene3D" id="1.10.238.10">
    <property type="entry name" value="EF-hand"/>
    <property type="match status" value="2"/>
</dbReference>
<dbReference type="AlphaFoldDB" id="L8GNP7"/>
<keyword evidence="6" id="KW-0378">Hydrolase</keyword>
<dbReference type="InterPro" id="IPR002048">
    <property type="entry name" value="EF_hand_dom"/>
</dbReference>
<dbReference type="Proteomes" id="UP000011083">
    <property type="component" value="Unassembled WGS sequence"/>
</dbReference>
<dbReference type="VEuPathDB" id="AmoebaDB:ACA1_191840"/>
<dbReference type="OrthoDB" id="445564at2759"/>
<dbReference type="PROSITE" id="PS00018">
    <property type="entry name" value="EF_HAND_1"/>
    <property type="match status" value="2"/>
</dbReference>
<evidence type="ECO:0000256" key="4">
    <source>
        <dbReference type="ARBA" id="ARBA00022837"/>
    </source>
</evidence>
<keyword evidence="4" id="KW-0106">Calcium</keyword>
<dbReference type="InterPro" id="IPR018247">
    <property type="entry name" value="EF_Hand_1_Ca_BS"/>
</dbReference>
<protein>
    <recommendedName>
        <fullName evidence="6">Serine/threonine-protein phosphatase</fullName>
        <ecNumber evidence="6">3.1.3.16</ecNumber>
    </recommendedName>
</protein>
<feature type="domain" description="EF-hand" evidence="8">
    <location>
        <begin position="510"/>
        <end position="545"/>
    </location>
</feature>
<dbReference type="InterPro" id="IPR006186">
    <property type="entry name" value="Ser/Thr-sp_prot-phosphatase"/>
</dbReference>
<evidence type="ECO:0000256" key="5">
    <source>
        <dbReference type="ARBA" id="ARBA00023211"/>
    </source>
</evidence>